<feature type="region of interest" description="Disordered" evidence="1">
    <location>
        <begin position="71"/>
        <end position="102"/>
    </location>
</feature>
<evidence type="ECO:0000313" key="2">
    <source>
        <dbReference type="EMBL" id="KAK8532578.1"/>
    </source>
</evidence>
<proteinExistence type="predicted"/>
<accession>A0ABR2D994</accession>
<dbReference type="Proteomes" id="UP001472677">
    <property type="component" value="Unassembled WGS sequence"/>
</dbReference>
<evidence type="ECO:0000256" key="1">
    <source>
        <dbReference type="SAM" id="MobiDB-lite"/>
    </source>
</evidence>
<feature type="compositionally biased region" description="Basic and acidic residues" evidence="1">
    <location>
        <begin position="87"/>
        <end position="96"/>
    </location>
</feature>
<evidence type="ECO:0000313" key="3">
    <source>
        <dbReference type="Proteomes" id="UP001472677"/>
    </source>
</evidence>
<organism evidence="2 3">
    <name type="scientific">Hibiscus sabdariffa</name>
    <name type="common">roselle</name>
    <dbReference type="NCBI Taxonomy" id="183260"/>
    <lineage>
        <taxon>Eukaryota</taxon>
        <taxon>Viridiplantae</taxon>
        <taxon>Streptophyta</taxon>
        <taxon>Embryophyta</taxon>
        <taxon>Tracheophyta</taxon>
        <taxon>Spermatophyta</taxon>
        <taxon>Magnoliopsida</taxon>
        <taxon>eudicotyledons</taxon>
        <taxon>Gunneridae</taxon>
        <taxon>Pentapetalae</taxon>
        <taxon>rosids</taxon>
        <taxon>malvids</taxon>
        <taxon>Malvales</taxon>
        <taxon>Malvaceae</taxon>
        <taxon>Malvoideae</taxon>
        <taxon>Hibiscus</taxon>
    </lineage>
</organism>
<name>A0ABR2D994_9ROSI</name>
<gene>
    <name evidence="2" type="ORF">V6N12_054015</name>
</gene>
<protein>
    <submittedName>
        <fullName evidence="2">Uncharacterized protein</fullName>
    </submittedName>
</protein>
<keyword evidence="3" id="KW-1185">Reference proteome</keyword>
<dbReference type="EMBL" id="JBBPBM010000034">
    <property type="protein sequence ID" value="KAK8532578.1"/>
    <property type="molecule type" value="Genomic_DNA"/>
</dbReference>
<comment type="caution">
    <text evidence="2">The sequence shown here is derived from an EMBL/GenBank/DDBJ whole genome shotgun (WGS) entry which is preliminary data.</text>
</comment>
<reference evidence="2 3" key="1">
    <citation type="journal article" date="2024" name="G3 (Bethesda)">
        <title>Genome assembly of Hibiscus sabdariffa L. provides insights into metabolisms of medicinal natural products.</title>
        <authorList>
            <person name="Kim T."/>
        </authorList>
    </citation>
    <scope>NUCLEOTIDE SEQUENCE [LARGE SCALE GENOMIC DNA]</scope>
    <source>
        <strain evidence="2">TK-2024</strain>
        <tissue evidence="2">Old leaves</tissue>
    </source>
</reference>
<sequence>MFCMLNGEQANEFDFNSLAAGAASSTDSPEHRRSFTSEKIEFVDMNTWKENMGLKQRFTFNNNAGKKTKCEFKGEDDDGEWESGLKQVEEKQETKIHVQQQC</sequence>